<gene>
    <name evidence="2" type="ORF">HPB48_023982</name>
</gene>
<keyword evidence="3" id="KW-1185">Reference proteome</keyword>
<organism evidence="2 3">
    <name type="scientific">Haemaphysalis longicornis</name>
    <name type="common">Bush tick</name>
    <dbReference type="NCBI Taxonomy" id="44386"/>
    <lineage>
        <taxon>Eukaryota</taxon>
        <taxon>Metazoa</taxon>
        <taxon>Ecdysozoa</taxon>
        <taxon>Arthropoda</taxon>
        <taxon>Chelicerata</taxon>
        <taxon>Arachnida</taxon>
        <taxon>Acari</taxon>
        <taxon>Parasitiformes</taxon>
        <taxon>Ixodida</taxon>
        <taxon>Ixodoidea</taxon>
        <taxon>Ixodidae</taxon>
        <taxon>Haemaphysalinae</taxon>
        <taxon>Haemaphysalis</taxon>
    </lineage>
</organism>
<name>A0A9J6H795_HAELO</name>
<sequence>MKAPRKAVEAPALGACFEGTAPKEGELLREAGTEAKALASRARGRRRGDGGCSISPSGAAAFSVAKSMPAEGRRRVLSLAPFSFKVGLAPRPDRESTLAYIATDATAKDGEGLAFSAGFAAAAAAFVRQGGIRILRFSAPTEGSATPISVHARLCLADGASERPSPAGASAYSMVPTTQGQQGPMISPPPPGAPQDSMYNMSMNGGDSYQNAMGANVQSQRTLARAAAYLRQKSSDEGRSEGRPVAAKLLRLSAASSSAPIRATPPKPASGARKRISRLPPQSHRDNQRGPLLLLALLFRSPRTTQTGGERNGPLGASFALYAFPKVALVETHSRDPRSEGQRQCRVVVACRPNRRLFVKTERGTRYAGPPLFPPFLFSPGRGRGGKAATKCKYGHRCARVRVFVLCAGRAVVLPAAGKKSTGPTGERRRHDATTATAAADPARCLPVLLLFRTRPWLRDTRRSASASFAFLFTAIQKSYGQWTTLGREAVREACHAASRRALV</sequence>
<proteinExistence type="predicted"/>
<protein>
    <submittedName>
        <fullName evidence="2">Uncharacterized protein</fullName>
    </submittedName>
</protein>
<dbReference type="OrthoDB" id="6417121at2759"/>
<dbReference type="AlphaFoldDB" id="A0A9J6H795"/>
<feature type="region of interest" description="Disordered" evidence="1">
    <location>
        <begin position="418"/>
        <end position="437"/>
    </location>
</feature>
<feature type="region of interest" description="Disordered" evidence="1">
    <location>
        <begin position="254"/>
        <end position="287"/>
    </location>
</feature>
<evidence type="ECO:0000256" key="1">
    <source>
        <dbReference type="SAM" id="MobiDB-lite"/>
    </source>
</evidence>
<accession>A0A9J6H795</accession>
<dbReference type="Proteomes" id="UP000821853">
    <property type="component" value="Unassembled WGS sequence"/>
</dbReference>
<evidence type="ECO:0000313" key="3">
    <source>
        <dbReference type="Proteomes" id="UP000821853"/>
    </source>
</evidence>
<dbReference type="EMBL" id="JABSTR010000988">
    <property type="protein sequence ID" value="KAH9383156.1"/>
    <property type="molecule type" value="Genomic_DNA"/>
</dbReference>
<comment type="caution">
    <text evidence="2">The sequence shown here is derived from an EMBL/GenBank/DDBJ whole genome shotgun (WGS) entry which is preliminary data.</text>
</comment>
<reference evidence="2 3" key="1">
    <citation type="journal article" date="2020" name="Cell">
        <title>Large-Scale Comparative Analyses of Tick Genomes Elucidate Their Genetic Diversity and Vector Capacities.</title>
        <authorList>
            <consortium name="Tick Genome and Microbiome Consortium (TIGMIC)"/>
            <person name="Jia N."/>
            <person name="Wang J."/>
            <person name="Shi W."/>
            <person name="Du L."/>
            <person name="Sun Y."/>
            <person name="Zhan W."/>
            <person name="Jiang J.F."/>
            <person name="Wang Q."/>
            <person name="Zhang B."/>
            <person name="Ji P."/>
            <person name="Bell-Sakyi L."/>
            <person name="Cui X.M."/>
            <person name="Yuan T.T."/>
            <person name="Jiang B.G."/>
            <person name="Yang W.F."/>
            <person name="Lam T.T."/>
            <person name="Chang Q.C."/>
            <person name="Ding S.J."/>
            <person name="Wang X.J."/>
            <person name="Zhu J.G."/>
            <person name="Ruan X.D."/>
            <person name="Zhao L."/>
            <person name="Wei J.T."/>
            <person name="Ye R.Z."/>
            <person name="Que T.C."/>
            <person name="Du C.H."/>
            <person name="Zhou Y.H."/>
            <person name="Cheng J.X."/>
            <person name="Dai P.F."/>
            <person name="Guo W.B."/>
            <person name="Han X.H."/>
            <person name="Huang E.J."/>
            <person name="Li L.F."/>
            <person name="Wei W."/>
            <person name="Gao Y.C."/>
            <person name="Liu J.Z."/>
            <person name="Shao H.Z."/>
            <person name="Wang X."/>
            <person name="Wang C.C."/>
            <person name="Yang T.C."/>
            <person name="Huo Q.B."/>
            <person name="Li W."/>
            <person name="Chen H.Y."/>
            <person name="Chen S.E."/>
            <person name="Zhou L.G."/>
            <person name="Ni X.B."/>
            <person name="Tian J.H."/>
            <person name="Sheng Y."/>
            <person name="Liu T."/>
            <person name="Pan Y.S."/>
            <person name="Xia L.Y."/>
            <person name="Li J."/>
            <person name="Zhao F."/>
            <person name="Cao W.C."/>
        </authorList>
    </citation>
    <scope>NUCLEOTIDE SEQUENCE [LARGE SCALE GENOMIC DNA]</scope>
    <source>
        <strain evidence="2">HaeL-2018</strain>
    </source>
</reference>
<dbReference type="VEuPathDB" id="VectorBase:HLOH_042924"/>
<evidence type="ECO:0000313" key="2">
    <source>
        <dbReference type="EMBL" id="KAH9383156.1"/>
    </source>
</evidence>